<dbReference type="EMBL" id="JAMQBK010000134">
    <property type="protein sequence ID" value="MCM2375158.1"/>
    <property type="molecule type" value="Genomic_DNA"/>
</dbReference>
<name>A0ABT0UGA5_9BACT</name>
<comment type="caution">
    <text evidence="2">The sequence shown here is derived from an EMBL/GenBank/DDBJ whole genome shotgun (WGS) entry which is preliminary data.</text>
</comment>
<sequence>MWKWFLYASFVWAIVLGQAQTFAVETASQRRMLRLLTGRSEPARAKAVTLLQYQPDLFHENLDIVIQATRELLKQYVNEDDGKAKATKPAERDAVPESVTQLINLLGSSPREDAHSVVIETLGHPDVRIAMVGMDAIGQSGIDEAVDELAAQIKRPEFEELYAFRFALVRAIAQLHCPQGIELLHKLHAQLRGQLRHEIGLRLQKVDLLDFDGDRESYARYCEEHPPESLISRVSFEADNVKPQGTGLQLHDVSSESTGGLKLSKSHYYGIDLNAGRMLFVIDRSGSMKKPAYYTTRLQSAKQELVRVITELPPEAEFSIMLFDTYIQSWKDELLPATEENKLDAIAFTNRILPGDKTNTHGVLSSALEFDDQLEAVFVLTDGQPTTGKIFRPDAIIRDIVGRNRNRHLKFHTIGFGVEGITSEFLATLADQTGGEFREVK</sequence>
<dbReference type="RefSeq" id="WP_250933711.1">
    <property type="nucleotide sequence ID" value="NZ_JAMQBK010000134.1"/>
</dbReference>
<dbReference type="SUPFAM" id="SSF53300">
    <property type="entry name" value="vWA-like"/>
    <property type="match status" value="1"/>
</dbReference>
<organism evidence="2 3">
    <name type="scientific">Aporhodopirellula aestuarii</name>
    <dbReference type="NCBI Taxonomy" id="2950107"/>
    <lineage>
        <taxon>Bacteria</taxon>
        <taxon>Pseudomonadati</taxon>
        <taxon>Planctomycetota</taxon>
        <taxon>Planctomycetia</taxon>
        <taxon>Pirellulales</taxon>
        <taxon>Pirellulaceae</taxon>
        <taxon>Aporhodopirellula</taxon>
    </lineage>
</organism>
<dbReference type="SMART" id="SM00327">
    <property type="entry name" value="VWA"/>
    <property type="match status" value="1"/>
</dbReference>
<evidence type="ECO:0000259" key="1">
    <source>
        <dbReference type="PROSITE" id="PS50234"/>
    </source>
</evidence>
<keyword evidence="3" id="KW-1185">Reference proteome</keyword>
<evidence type="ECO:0000313" key="3">
    <source>
        <dbReference type="Proteomes" id="UP001202961"/>
    </source>
</evidence>
<dbReference type="Gene3D" id="3.40.50.410">
    <property type="entry name" value="von Willebrand factor, type A domain"/>
    <property type="match status" value="1"/>
</dbReference>
<dbReference type="InterPro" id="IPR002035">
    <property type="entry name" value="VWF_A"/>
</dbReference>
<dbReference type="PANTHER" id="PTHR10338:SF108">
    <property type="entry name" value="INTER-ALPHA-TRYPSIN INHIBITOR HEAVY CHAIN H4-LIKE PROTEIN"/>
    <property type="match status" value="1"/>
</dbReference>
<dbReference type="Proteomes" id="UP001202961">
    <property type="component" value="Unassembled WGS sequence"/>
</dbReference>
<dbReference type="PANTHER" id="PTHR10338">
    <property type="entry name" value="INTER-ALPHA-TRYPSIN INHIBITOR HEAVY CHAIN FAMILY MEMBER"/>
    <property type="match status" value="1"/>
</dbReference>
<reference evidence="2 3" key="1">
    <citation type="journal article" date="2022" name="Syst. Appl. Microbiol.">
        <title>Rhodopirellula aestuarii sp. nov., a novel member of the genus Rhodopirellula isolated from brackish sediments collected in the Tagus River estuary, Portugal.</title>
        <authorList>
            <person name="Vitorino I.R."/>
            <person name="Klimek D."/>
            <person name="Calusinska M."/>
            <person name="Lobo-da-Cunha A."/>
            <person name="Vasconcelos V."/>
            <person name="Lage O.M."/>
        </authorList>
    </citation>
    <scope>NUCLEOTIDE SEQUENCE [LARGE SCALE GENOMIC DNA]</scope>
    <source>
        <strain evidence="2 3">ICT_H3.1</strain>
    </source>
</reference>
<dbReference type="Pfam" id="PF13768">
    <property type="entry name" value="VWA_3"/>
    <property type="match status" value="1"/>
</dbReference>
<dbReference type="InterPro" id="IPR036465">
    <property type="entry name" value="vWFA_dom_sf"/>
</dbReference>
<proteinExistence type="predicted"/>
<dbReference type="PROSITE" id="PS50234">
    <property type="entry name" value="VWFA"/>
    <property type="match status" value="1"/>
</dbReference>
<gene>
    <name evidence="2" type="ORF">NB063_31430</name>
</gene>
<feature type="domain" description="VWFA" evidence="1">
    <location>
        <begin position="277"/>
        <end position="441"/>
    </location>
</feature>
<evidence type="ECO:0000313" key="2">
    <source>
        <dbReference type="EMBL" id="MCM2375158.1"/>
    </source>
</evidence>
<dbReference type="InterPro" id="IPR050934">
    <property type="entry name" value="ITIH"/>
</dbReference>
<accession>A0ABT0UGA5</accession>
<protein>
    <submittedName>
        <fullName evidence="2">VWA domain-containing protein</fullName>
    </submittedName>
</protein>